<reference evidence="2 3" key="1">
    <citation type="journal article" date="2021" name="Comput. Struct. Biotechnol. J.">
        <title>De novo genome assembly of the potent medicinal plant Rehmannia glutinosa using nanopore technology.</title>
        <authorList>
            <person name="Ma L."/>
            <person name="Dong C."/>
            <person name="Song C."/>
            <person name="Wang X."/>
            <person name="Zheng X."/>
            <person name="Niu Y."/>
            <person name="Chen S."/>
            <person name="Feng W."/>
        </authorList>
    </citation>
    <scope>NUCLEOTIDE SEQUENCE [LARGE SCALE GENOMIC DNA]</scope>
    <source>
        <strain evidence="2">DH-2019</strain>
    </source>
</reference>
<dbReference type="EMBL" id="JABTTQ020003506">
    <property type="protein sequence ID" value="KAK6115050.1"/>
    <property type="molecule type" value="Genomic_DNA"/>
</dbReference>
<dbReference type="PANTHER" id="PTHR40891">
    <property type="entry name" value="DUF295 DOMAIN-CONTAINING PROTEIN"/>
    <property type="match status" value="1"/>
</dbReference>
<evidence type="ECO:0000313" key="3">
    <source>
        <dbReference type="Proteomes" id="UP001318860"/>
    </source>
</evidence>
<sequence>MKKENGNNKQPPLLLTSHEENYEKQSFYRFLENRYRTTSIPILCNKRILASTHEGWVVLVHSSNNDCCLWNPVSMEIIELPRLDKSYLYNKCILSKPPTEPDCHILFNSACTMHQSFCKIGDDEFVHHSTEEEEIQLMAIASVQGKIYGVRKFYGIIDDYDDHYTFVTINLLATSTIELKPLLLCGGQPWTVPQPSPNWVTWNESCLIESPCGGELLLVNKMYSSSNDNDGLGFRVFRVDINGMVCSELENIGEQTIFIGYYGSGFCGSSYGRIKPNSIYYTNEEGRNLSIYCLDDWSKTSFLPSTAVGRYVTLTYWVEHELIDQLIE</sequence>
<gene>
    <name evidence="2" type="ORF">DH2020_007319</name>
</gene>
<evidence type="ECO:0000313" key="2">
    <source>
        <dbReference type="EMBL" id="KAK6115050.1"/>
    </source>
</evidence>
<proteinExistence type="predicted"/>
<dbReference type="PANTHER" id="PTHR40891:SF1">
    <property type="entry name" value="DUF295 DOMAIN-CONTAINING PROTEIN"/>
    <property type="match status" value="1"/>
</dbReference>
<protein>
    <recommendedName>
        <fullName evidence="1">KIB1-4 beta-propeller domain-containing protein</fullName>
    </recommendedName>
</protein>
<organism evidence="2 3">
    <name type="scientific">Rehmannia glutinosa</name>
    <name type="common">Chinese foxglove</name>
    <dbReference type="NCBI Taxonomy" id="99300"/>
    <lineage>
        <taxon>Eukaryota</taxon>
        <taxon>Viridiplantae</taxon>
        <taxon>Streptophyta</taxon>
        <taxon>Embryophyta</taxon>
        <taxon>Tracheophyta</taxon>
        <taxon>Spermatophyta</taxon>
        <taxon>Magnoliopsida</taxon>
        <taxon>eudicotyledons</taxon>
        <taxon>Gunneridae</taxon>
        <taxon>Pentapetalae</taxon>
        <taxon>asterids</taxon>
        <taxon>lamiids</taxon>
        <taxon>Lamiales</taxon>
        <taxon>Orobanchaceae</taxon>
        <taxon>Rehmannieae</taxon>
        <taxon>Rehmannia</taxon>
    </lineage>
</organism>
<name>A0ABR0TYR2_REHGL</name>
<accession>A0ABR0TYR2</accession>
<dbReference type="Proteomes" id="UP001318860">
    <property type="component" value="Unassembled WGS sequence"/>
</dbReference>
<keyword evidence="3" id="KW-1185">Reference proteome</keyword>
<dbReference type="InterPro" id="IPR005174">
    <property type="entry name" value="KIB1-4_b-propeller"/>
</dbReference>
<comment type="caution">
    <text evidence="2">The sequence shown here is derived from an EMBL/GenBank/DDBJ whole genome shotgun (WGS) entry which is preliminary data.</text>
</comment>
<dbReference type="Pfam" id="PF03478">
    <property type="entry name" value="Beta-prop_KIB1-4"/>
    <property type="match status" value="1"/>
</dbReference>
<evidence type="ECO:0000259" key="1">
    <source>
        <dbReference type="Pfam" id="PF03478"/>
    </source>
</evidence>
<feature type="domain" description="KIB1-4 beta-propeller" evidence="1">
    <location>
        <begin position="28"/>
        <end position="292"/>
    </location>
</feature>